<dbReference type="CDD" id="cd00180">
    <property type="entry name" value="PKc"/>
    <property type="match status" value="1"/>
</dbReference>
<keyword evidence="5" id="KW-1185">Reference proteome</keyword>
<comment type="caution">
    <text evidence="4">The sequence shown here is derived from an EMBL/GenBank/DDBJ whole genome shotgun (WGS) entry which is preliminary data.</text>
</comment>
<dbReference type="PANTHER" id="PTHR44167:SF24">
    <property type="entry name" value="SERINE_THREONINE-PROTEIN KINASE CHK2"/>
    <property type="match status" value="1"/>
</dbReference>
<evidence type="ECO:0000259" key="3">
    <source>
        <dbReference type="PROSITE" id="PS50011"/>
    </source>
</evidence>
<dbReference type="PROSITE" id="PS50011">
    <property type="entry name" value="PROTEIN_KINASE_DOM"/>
    <property type="match status" value="1"/>
</dbReference>
<evidence type="ECO:0000313" key="5">
    <source>
        <dbReference type="Proteomes" id="UP001197093"/>
    </source>
</evidence>
<protein>
    <recommendedName>
        <fullName evidence="3">Protein kinase domain-containing protein</fullName>
    </recommendedName>
</protein>
<feature type="binding site" evidence="1">
    <location>
        <position position="213"/>
    </location>
    <ligand>
        <name>ATP</name>
        <dbReference type="ChEBI" id="CHEBI:30616"/>
    </ligand>
</feature>
<dbReference type="GO" id="GO:0005634">
    <property type="term" value="C:nucleus"/>
    <property type="evidence" value="ECO:0007669"/>
    <property type="project" value="TreeGrafter"/>
</dbReference>
<evidence type="ECO:0000256" key="2">
    <source>
        <dbReference type="SAM" id="MobiDB-lite"/>
    </source>
</evidence>
<sequence length="584" mass="64931">MDDDRYDNVGTDPATTPAFVLAPLNNAARKAVDHARNSHLRLRVEDTIGLWLDFSNPEKQVCTLGCDGADIYLPDTRSSSRGSADISPLHASFQVVEDTGAVLLWDLSDNHTVEPLPHNHCYTVKFRSNANSVLVARGINSRIAFGRDKWYQFEICWQSDGLYRFPKHDPYTMGPRSSRNKRYLVGGEVGAGSYGTVLWALDATNGKIMAVKKFHKLSGKNLEFATREIDNLFRINKDDSIKHEHILQILGCAGGGPSDGWGEIFMPLMSGNLKTLIGEGLVTDEFELSNVVLRQMLLALKCIAAHRIIHRDVKPENILWEYNEAGSYRFCLGDFGLSNDPALAETAAGTEPFMAPEVFHRHKQTSKVDIWSLFATIVWTRTIEFRRTCSKLRATELHTWLVQFSKLDQYANIRRMASLEPKKRPSATAQLAILDGVFDDYSSVASYGSTSGDEPVDDLSARFSRVVNIQETPDQAFASDSSGPITTPEVPYYEPYVSGIMQYYGAQAGPSTRSPAPADTPRYQAWVAPYENPYAPPENQNSGSGTAVPETWTAVAPTMNADEVGEESPEEDLPRRRHKGKNRA</sequence>
<dbReference type="InterPro" id="IPR017441">
    <property type="entry name" value="Protein_kinase_ATP_BS"/>
</dbReference>
<dbReference type="GO" id="GO:0004674">
    <property type="term" value="F:protein serine/threonine kinase activity"/>
    <property type="evidence" value="ECO:0007669"/>
    <property type="project" value="TreeGrafter"/>
</dbReference>
<dbReference type="InterPro" id="IPR011009">
    <property type="entry name" value="Kinase-like_dom_sf"/>
</dbReference>
<organism evidence="4 5">
    <name type="scientific">Staphylotrichum longicolle</name>
    <dbReference type="NCBI Taxonomy" id="669026"/>
    <lineage>
        <taxon>Eukaryota</taxon>
        <taxon>Fungi</taxon>
        <taxon>Dikarya</taxon>
        <taxon>Ascomycota</taxon>
        <taxon>Pezizomycotina</taxon>
        <taxon>Sordariomycetes</taxon>
        <taxon>Sordariomycetidae</taxon>
        <taxon>Sordariales</taxon>
        <taxon>Chaetomiaceae</taxon>
        <taxon>Staphylotrichum</taxon>
    </lineage>
</organism>
<dbReference type="InterPro" id="IPR000719">
    <property type="entry name" value="Prot_kinase_dom"/>
</dbReference>
<dbReference type="Gene3D" id="1.10.510.10">
    <property type="entry name" value="Transferase(Phosphotransferase) domain 1"/>
    <property type="match status" value="1"/>
</dbReference>
<name>A0AAD4I6W4_9PEZI</name>
<feature type="domain" description="Protein kinase" evidence="3">
    <location>
        <begin position="183"/>
        <end position="438"/>
    </location>
</feature>
<dbReference type="GO" id="GO:0005524">
    <property type="term" value="F:ATP binding"/>
    <property type="evidence" value="ECO:0007669"/>
    <property type="project" value="UniProtKB-UniRule"/>
</dbReference>
<proteinExistence type="predicted"/>
<dbReference type="Pfam" id="PF00069">
    <property type="entry name" value="Pkinase"/>
    <property type="match status" value="1"/>
</dbReference>
<dbReference type="GO" id="GO:0044773">
    <property type="term" value="P:mitotic DNA damage checkpoint signaling"/>
    <property type="evidence" value="ECO:0007669"/>
    <property type="project" value="TreeGrafter"/>
</dbReference>
<feature type="region of interest" description="Disordered" evidence="2">
    <location>
        <begin position="534"/>
        <end position="584"/>
    </location>
</feature>
<dbReference type="PROSITE" id="PS00107">
    <property type="entry name" value="PROTEIN_KINASE_ATP"/>
    <property type="match status" value="1"/>
</dbReference>
<dbReference type="Proteomes" id="UP001197093">
    <property type="component" value="Unassembled WGS sequence"/>
</dbReference>
<dbReference type="EMBL" id="JAHCVI010000001">
    <property type="protein sequence ID" value="KAG7294633.1"/>
    <property type="molecule type" value="Genomic_DNA"/>
</dbReference>
<dbReference type="AlphaFoldDB" id="A0AAD4I6W4"/>
<keyword evidence="1" id="KW-0547">Nucleotide-binding</keyword>
<reference evidence="4" key="1">
    <citation type="submission" date="2023-02" db="EMBL/GenBank/DDBJ databases">
        <authorList>
            <person name="Palmer J.M."/>
        </authorList>
    </citation>
    <scope>NUCLEOTIDE SEQUENCE</scope>
    <source>
        <strain evidence="4">FW57</strain>
    </source>
</reference>
<dbReference type="SMART" id="SM00220">
    <property type="entry name" value="S_TKc"/>
    <property type="match status" value="1"/>
</dbReference>
<evidence type="ECO:0000313" key="4">
    <source>
        <dbReference type="EMBL" id="KAG7294633.1"/>
    </source>
</evidence>
<evidence type="ECO:0000256" key="1">
    <source>
        <dbReference type="PROSITE-ProRule" id="PRU10141"/>
    </source>
</evidence>
<accession>A0AAD4I6W4</accession>
<feature type="compositionally biased region" description="Basic residues" evidence="2">
    <location>
        <begin position="575"/>
        <end position="584"/>
    </location>
</feature>
<gene>
    <name evidence="4" type="ORF">NEMBOFW57_004709</name>
</gene>
<dbReference type="PANTHER" id="PTHR44167">
    <property type="entry name" value="OVARIAN-SPECIFIC SERINE/THREONINE-PROTEIN KINASE LOK-RELATED"/>
    <property type="match status" value="1"/>
</dbReference>
<dbReference type="SUPFAM" id="SSF56112">
    <property type="entry name" value="Protein kinase-like (PK-like)"/>
    <property type="match status" value="1"/>
</dbReference>
<keyword evidence="1" id="KW-0067">ATP-binding</keyword>